<dbReference type="GO" id="GO:0045892">
    <property type="term" value="P:negative regulation of DNA-templated transcription"/>
    <property type="evidence" value="ECO:0007669"/>
    <property type="project" value="TreeGrafter"/>
</dbReference>
<dbReference type="InterPro" id="IPR005471">
    <property type="entry name" value="Tscrpt_reg_IclR_N"/>
</dbReference>
<dbReference type="SUPFAM" id="SSF46785">
    <property type="entry name" value="Winged helix' DNA-binding domain"/>
    <property type="match status" value="1"/>
</dbReference>
<dbReference type="AlphaFoldDB" id="A0A2P7RB29"/>
<feature type="domain" description="HTH iclR-type" evidence="4">
    <location>
        <begin position="15"/>
        <end position="78"/>
    </location>
</feature>
<dbReference type="SUPFAM" id="SSF55781">
    <property type="entry name" value="GAF domain-like"/>
    <property type="match status" value="1"/>
</dbReference>
<reference evidence="6 7" key="1">
    <citation type="submission" date="2018-03" db="EMBL/GenBank/DDBJ databases">
        <title>The draft genome of Zobellella sp. 59N8.</title>
        <authorList>
            <person name="Liu L."/>
            <person name="Li L."/>
            <person name="Zhang X."/>
            <person name="Liang L."/>
            <person name="Wang T."/>
        </authorList>
    </citation>
    <scope>NUCLEOTIDE SEQUENCE [LARGE SCALE GENOMIC DNA]</scope>
    <source>
        <strain evidence="6 7">59N8</strain>
    </source>
</reference>
<keyword evidence="3" id="KW-0804">Transcription</keyword>
<dbReference type="PROSITE" id="PS51078">
    <property type="entry name" value="ICLR_ED"/>
    <property type="match status" value="1"/>
</dbReference>
<evidence type="ECO:0000256" key="2">
    <source>
        <dbReference type="ARBA" id="ARBA00023125"/>
    </source>
</evidence>
<name>A0A2P7RB29_9GAMM</name>
<protein>
    <submittedName>
        <fullName evidence="6">IclR family transcriptional regulator</fullName>
    </submittedName>
</protein>
<dbReference type="PROSITE" id="PS51077">
    <property type="entry name" value="HTH_ICLR"/>
    <property type="match status" value="1"/>
</dbReference>
<organism evidence="6 7">
    <name type="scientific">Zobellella endophytica</name>
    <dbReference type="NCBI Taxonomy" id="2116700"/>
    <lineage>
        <taxon>Bacteria</taxon>
        <taxon>Pseudomonadati</taxon>
        <taxon>Pseudomonadota</taxon>
        <taxon>Gammaproteobacteria</taxon>
        <taxon>Aeromonadales</taxon>
        <taxon>Aeromonadaceae</taxon>
        <taxon>Zobellella</taxon>
    </lineage>
</organism>
<accession>A0A2P7RB29</accession>
<dbReference type="Gene3D" id="1.10.10.10">
    <property type="entry name" value="Winged helix-like DNA-binding domain superfamily/Winged helix DNA-binding domain"/>
    <property type="match status" value="1"/>
</dbReference>
<dbReference type="Gene3D" id="3.30.450.40">
    <property type="match status" value="1"/>
</dbReference>
<dbReference type="Pfam" id="PF09339">
    <property type="entry name" value="HTH_IclR"/>
    <property type="match status" value="1"/>
</dbReference>
<dbReference type="Proteomes" id="UP000240243">
    <property type="component" value="Unassembled WGS sequence"/>
</dbReference>
<feature type="domain" description="IclR-ED" evidence="5">
    <location>
        <begin position="79"/>
        <end position="264"/>
    </location>
</feature>
<dbReference type="InterPro" id="IPR050707">
    <property type="entry name" value="HTH_MetabolicPath_Reg"/>
</dbReference>
<comment type="caution">
    <text evidence="6">The sequence shown here is derived from an EMBL/GenBank/DDBJ whole genome shotgun (WGS) entry which is preliminary data.</text>
</comment>
<dbReference type="Pfam" id="PF01614">
    <property type="entry name" value="IclR_C"/>
    <property type="match status" value="1"/>
</dbReference>
<dbReference type="InterPro" id="IPR014757">
    <property type="entry name" value="Tscrpt_reg_IclR_C"/>
</dbReference>
<dbReference type="SMART" id="SM00346">
    <property type="entry name" value="HTH_ICLR"/>
    <property type="match status" value="1"/>
</dbReference>
<dbReference type="OrthoDB" id="31778at2"/>
<gene>
    <name evidence="6" type="ORF">C7H85_00660</name>
</gene>
<dbReference type="InterPro" id="IPR029016">
    <property type="entry name" value="GAF-like_dom_sf"/>
</dbReference>
<dbReference type="PANTHER" id="PTHR30136">
    <property type="entry name" value="HELIX-TURN-HELIX TRANSCRIPTIONAL REGULATOR, ICLR FAMILY"/>
    <property type="match status" value="1"/>
</dbReference>
<sequence>MQTPPPSARPQSLGPQTLARAMTLLRIVAESGYRGATVDDFLCQTELSRTTVYRLLQGLRQEGFLRSGQERGRYYLGYELLVLGSKAGNGSGLRELARPCLLRLAEQLGDSFFLFIRDGYYAICLEVQHGRYPVASFARSIGGRMPLGVGQASIALLADLNTAECAHILEHNAPRLAREYAIDTRAILAEIEHLRTQGFARGVESSGLPEYTGLALPIIDHSGHPMGALSCSMLKSRKTPQHQEQIIGAMKNEIATMVQQARGLISLEE</sequence>
<proteinExistence type="predicted"/>
<dbReference type="InterPro" id="IPR036390">
    <property type="entry name" value="WH_DNA-bd_sf"/>
</dbReference>
<dbReference type="GO" id="GO:0003700">
    <property type="term" value="F:DNA-binding transcription factor activity"/>
    <property type="evidence" value="ECO:0007669"/>
    <property type="project" value="TreeGrafter"/>
</dbReference>
<dbReference type="InterPro" id="IPR036388">
    <property type="entry name" value="WH-like_DNA-bd_sf"/>
</dbReference>
<evidence type="ECO:0000313" key="6">
    <source>
        <dbReference type="EMBL" id="PSJ47383.1"/>
    </source>
</evidence>
<evidence type="ECO:0000259" key="5">
    <source>
        <dbReference type="PROSITE" id="PS51078"/>
    </source>
</evidence>
<evidence type="ECO:0000313" key="7">
    <source>
        <dbReference type="Proteomes" id="UP000240243"/>
    </source>
</evidence>
<keyword evidence="2" id="KW-0238">DNA-binding</keyword>
<dbReference type="RefSeq" id="WP_106727799.1">
    <property type="nucleotide sequence ID" value="NZ_PXYG01000001.1"/>
</dbReference>
<keyword evidence="1" id="KW-0805">Transcription regulation</keyword>
<evidence type="ECO:0000256" key="3">
    <source>
        <dbReference type="ARBA" id="ARBA00023163"/>
    </source>
</evidence>
<dbReference type="GO" id="GO:0003677">
    <property type="term" value="F:DNA binding"/>
    <property type="evidence" value="ECO:0007669"/>
    <property type="project" value="UniProtKB-KW"/>
</dbReference>
<evidence type="ECO:0000259" key="4">
    <source>
        <dbReference type="PROSITE" id="PS51077"/>
    </source>
</evidence>
<keyword evidence="7" id="KW-1185">Reference proteome</keyword>
<dbReference type="EMBL" id="PXYG01000001">
    <property type="protein sequence ID" value="PSJ47383.1"/>
    <property type="molecule type" value="Genomic_DNA"/>
</dbReference>
<dbReference type="PANTHER" id="PTHR30136:SF39">
    <property type="entry name" value="TRANSCRIPTIONAL REGULATORY PROTEIN"/>
    <property type="match status" value="1"/>
</dbReference>
<evidence type="ECO:0000256" key="1">
    <source>
        <dbReference type="ARBA" id="ARBA00023015"/>
    </source>
</evidence>